<gene>
    <name evidence="3" type="ORF">MED92_06766</name>
</gene>
<dbReference type="OrthoDB" id="6889461at2"/>
<keyword evidence="2" id="KW-1133">Transmembrane helix</keyword>
<feature type="transmembrane region" description="Helical" evidence="2">
    <location>
        <begin position="58"/>
        <end position="84"/>
    </location>
</feature>
<organism evidence="3 4">
    <name type="scientific">Neptuniibacter caesariensis</name>
    <dbReference type="NCBI Taxonomy" id="207954"/>
    <lineage>
        <taxon>Bacteria</taxon>
        <taxon>Pseudomonadati</taxon>
        <taxon>Pseudomonadota</taxon>
        <taxon>Gammaproteobacteria</taxon>
        <taxon>Oceanospirillales</taxon>
        <taxon>Oceanospirillaceae</taxon>
        <taxon>Neptuniibacter</taxon>
    </lineage>
</organism>
<keyword evidence="2" id="KW-0472">Membrane</keyword>
<evidence type="ECO:0000313" key="4">
    <source>
        <dbReference type="Proteomes" id="UP000002171"/>
    </source>
</evidence>
<keyword evidence="4" id="KW-1185">Reference proteome</keyword>
<sequence length="268" mass="29973">MKKADLNDLYKEFYFHELDVREKVTNRLQLTFAFHATVLTIIAYMMKTLDTEASSNLVLVFYGAMILTVAILARSIFFTVQAFWGNTYTAVASPNKIESFRKSALEHEEKIKKYNSELGDKDRVAYSADDALSDYLYDEYAKCTSHNIEVNFNRGVWLHKAIKYLLITAVPLVIGSGVFVVGDMDGSSPRKEVLIKHSAPLKVETSLGGVESILHEIKESCMIDNEQNQGQGHGQGTSQPTPPPAPEPPEPRNIIESDQPPVSLDRDS</sequence>
<feature type="region of interest" description="Disordered" evidence="1">
    <location>
        <begin position="225"/>
        <end position="268"/>
    </location>
</feature>
<comment type="caution">
    <text evidence="3">The sequence shown here is derived from an EMBL/GenBank/DDBJ whole genome shotgun (WGS) entry which is preliminary data.</text>
</comment>
<dbReference type="AlphaFoldDB" id="A0A7U8C9U2"/>
<dbReference type="EMBL" id="AAOW01000001">
    <property type="protein sequence ID" value="EAR62799.1"/>
    <property type="molecule type" value="Genomic_DNA"/>
</dbReference>
<accession>A0A7U8C9U2</accession>
<reference evidence="3 4" key="1">
    <citation type="submission" date="2006-02" db="EMBL/GenBank/DDBJ databases">
        <authorList>
            <person name="Pinhassi J."/>
            <person name="Pedros-Alio C."/>
            <person name="Ferriera S."/>
            <person name="Johnson J."/>
            <person name="Kravitz S."/>
            <person name="Halpern A."/>
            <person name="Remington K."/>
            <person name="Beeson K."/>
            <person name="Tran B."/>
            <person name="Rogers Y.-H."/>
            <person name="Friedman R."/>
            <person name="Venter J.C."/>
        </authorList>
    </citation>
    <scope>NUCLEOTIDE SEQUENCE [LARGE SCALE GENOMIC DNA]</scope>
    <source>
        <strain evidence="3 4">MED92</strain>
    </source>
</reference>
<dbReference type="RefSeq" id="WP_007021817.1">
    <property type="nucleotide sequence ID" value="NZ_CH724126.1"/>
</dbReference>
<proteinExistence type="predicted"/>
<evidence type="ECO:0000313" key="3">
    <source>
        <dbReference type="EMBL" id="EAR62799.1"/>
    </source>
</evidence>
<evidence type="ECO:0000256" key="1">
    <source>
        <dbReference type="SAM" id="MobiDB-lite"/>
    </source>
</evidence>
<evidence type="ECO:0000256" key="2">
    <source>
        <dbReference type="SAM" id="Phobius"/>
    </source>
</evidence>
<dbReference type="Proteomes" id="UP000002171">
    <property type="component" value="Unassembled WGS sequence"/>
</dbReference>
<keyword evidence="2" id="KW-0812">Transmembrane</keyword>
<feature type="transmembrane region" description="Helical" evidence="2">
    <location>
        <begin position="28"/>
        <end position="46"/>
    </location>
</feature>
<feature type="transmembrane region" description="Helical" evidence="2">
    <location>
        <begin position="161"/>
        <end position="181"/>
    </location>
</feature>
<protein>
    <submittedName>
        <fullName evidence="3">Uncharacterized protein</fullName>
    </submittedName>
</protein>
<name>A0A7U8C9U2_NEPCE</name>